<keyword evidence="1" id="KW-0812">Transmembrane</keyword>
<dbReference type="KEGG" id="scn:Solca_2613"/>
<dbReference type="RefSeq" id="WP_014680874.1">
    <property type="nucleotide sequence ID" value="NC_017770.1"/>
</dbReference>
<dbReference type="AlphaFoldDB" id="H8KUU7"/>
<name>H8KUU7_SOLCM</name>
<sequence length="65" mass="7202">MESKLDKDFAFLAVAIIIIMIGTFARFIIDSHLLSMVCWGLIAIGAVMSLMAIARVLAPYQEENK</sequence>
<evidence type="ECO:0000313" key="2">
    <source>
        <dbReference type="EMBL" id="AFD07647.1"/>
    </source>
</evidence>
<dbReference type="Proteomes" id="UP000007590">
    <property type="component" value="Chromosome"/>
</dbReference>
<dbReference type="STRING" id="929556.Solca_2613"/>
<gene>
    <name evidence="2" type="ordered locus">Solca_2613</name>
</gene>
<dbReference type="EMBL" id="CP003349">
    <property type="protein sequence ID" value="AFD07647.1"/>
    <property type="molecule type" value="Genomic_DNA"/>
</dbReference>
<feature type="transmembrane region" description="Helical" evidence="1">
    <location>
        <begin position="34"/>
        <end position="58"/>
    </location>
</feature>
<feature type="transmembrane region" description="Helical" evidence="1">
    <location>
        <begin position="9"/>
        <end position="28"/>
    </location>
</feature>
<dbReference type="HOGENOM" id="CLU_2847517_0_0_10"/>
<proteinExistence type="predicted"/>
<keyword evidence="1" id="KW-1133">Transmembrane helix</keyword>
<evidence type="ECO:0000256" key="1">
    <source>
        <dbReference type="SAM" id="Phobius"/>
    </source>
</evidence>
<reference evidence="2" key="1">
    <citation type="submission" date="2012-02" db="EMBL/GenBank/DDBJ databases">
        <title>The complete genome of Solitalea canadensis DSM 3403.</title>
        <authorList>
            <consortium name="US DOE Joint Genome Institute (JGI-PGF)"/>
            <person name="Lucas S."/>
            <person name="Copeland A."/>
            <person name="Lapidus A."/>
            <person name="Glavina del Rio T."/>
            <person name="Dalin E."/>
            <person name="Tice H."/>
            <person name="Bruce D."/>
            <person name="Goodwin L."/>
            <person name="Pitluck S."/>
            <person name="Peters L."/>
            <person name="Ovchinnikova G."/>
            <person name="Lu M."/>
            <person name="Kyrpides N."/>
            <person name="Mavromatis K."/>
            <person name="Ivanova N."/>
            <person name="Brettin T."/>
            <person name="Detter J.C."/>
            <person name="Han C."/>
            <person name="Larimer F."/>
            <person name="Land M."/>
            <person name="Hauser L."/>
            <person name="Markowitz V."/>
            <person name="Cheng J.-F."/>
            <person name="Hugenholtz P."/>
            <person name="Woyke T."/>
            <person name="Wu D."/>
            <person name="Spring S."/>
            <person name="Schroeder M."/>
            <person name="Kopitz M."/>
            <person name="Brambilla E."/>
            <person name="Klenk H.-P."/>
            <person name="Eisen J.A."/>
        </authorList>
    </citation>
    <scope>NUCLEOTIDE SEQUENCE</scope>
    <source>
        <strain evidence="2">DSM 3403</strain>
    </source>
</reference>
<organism evidence="2 3">
    <name type="scientific">Solitalea canadensis (strain ATCC 29591 / DSM 3403 / JCM 21819 / LMG 8368 / NBRC 15130 / NCIMB 12057 / USAM 9D)</name>
    <name type="common">Flexibacter canadensis</name>
    <dbReference type="NCBI Taxonomy" id="929556"/>
    <lineage>
        <taxon>Bacteria</taxon>
        <taxon>Pseudomonadati</taxon>
        <taxon>Bacteroidota</taxon>
        <taxon>Sphingobacteriia</taxon>
        <taxon>Sphingobacteriales</taxon>
        <taxon>Sphingobacteriaceae</taxon>
        <taxon>Solitalea</taxon>
    </lineage>
</organism>
<keyword evidence="1" id="KW-0472">Membrane</keyword>
<evidence type="ECO:0000313" key="3">
    <source>
        <dbReference type="Proteomes" id="UP000007590"/>
    </source>
</evidence>
<dbReference type="OrthoDB" id="799545at2"/>
<accession>H8KUU7</accession>
<keyword evidence="3" id="KW-1185">Reference proteome</keyword>
<protein>
    <submittedName>
        <fullName evidence="2">Uncharacterized protein</fullName>
    </submittedName>
</protein>